<evidence type="ECO:0000313" key="3">
    <source>
        <dbReference type="Proteomes" id="UP001159363"/>
    </source>
</evidence>
<protein>
    <submittedName>
        <fullName evidence="2">Uncharacterized protein</fullName>
    </submittedName>
</protein>
<reference evidence="2 3" key="1">
    <citation type="submission" date="2023-02" db="EMBL/GenBank/DDBJ databases">
        <title>LHISI_Scaffold_Assembly.</title>
        <authorList>
            <person name="Stuart O.P."/>
            <person name="Cleave R."/>
            <person name="Magrath M.J.L."/>
            <person name="Mikheyev A.S."/>
        </authorList>
    </citation>
    <scope>NUCLEOTIDE SEQUENCE [LARGE SCALE GENOMIC DNA]</scope>
    <source>
        <strain evidence="2">Daus_M_001</strain>
        <tissue evidence="2">Leg muscle</tissue>
    </source>
</reference>
<organism evidence="2 3">
    <name type="scientific">Dryococelus australis</name>
    <dbReference type="NCBI Taxonomy" id="614101"/>
    <lineage>
        <taxon>Eukaryota</taxon>
        <taxon>Metazoa</taxon>
        <taxon>Ecdysozoa</taxon>
        <taxon>Arthropoda</taxon>
        <taxon>Hexapoda</taxon>
        <taxon>Insecta</taxon>
        <taxon>Pterygota</taxon>
        <taxon>Neoptera</taxon>
        <taxon>Polyneoptera</taxon>
        <taxon>Phasmatodea</taxon>
        <taxon>Verophasmatodea</taxon>
        <taxon>Anareolatae</taxon>
        <taxon>Phasmatidae</taxon>
        <taxon>Eurycanthinae</taxon>
        <taxon>Dryococelus</taxon>
    </lineage>
</organism>
<accession>A0ABQ9GVP8</accession>
<dbReference type="EMBL" id="JARBHB010000009">
    <property type="protein sequence ID" value="KAJ8876093.1"/>
    <property type="molecule type" value="Genomic_DNA"/>
</dbReference>
<proteinExistence type="predicted"/>
<comment type="caution">
    <text evidence="2">The sequence shown here is derived from an EMBL/GenBank/DDBJ whole genome shotgun (WGS) entry which is preliminary data.</text>
</comment>
<name>A0ABQ9GVP8_9NEOP</name>
<keyword evidence="3" id="KW-1185">Reference proteome</keyword>
<evidence type="ECO:0000256" key="1">
    <source>
        <dbReference type="SAM" id="MobiDB-lite"/>
    </source>
</evidence>
<evidence type="ECO:0000313" key="2">
    <source>
        <dbReference type="EMBL" id="KAJ8876093.1"/>
    </source>
</evidence>
<gene>
    <name evidence="2" type="ORF">PR048_024002</name>
</gene>
<feature type="compositionally biased region" description="Low complexity" evidence="1">
    <location>
        <begin position="89"/>
        <end position="99"/>
    </location>
</feature>
<dbReference type="Proteomes" id="UP001159363">
    <property type="component" value="Chromosome 8"/>
</dbReference>
<feature type="region of interest" description="Disordered" evidence="1">
    <location>
        <begin position="80"/>
        <end position="99"/>
    </location>
</feature>
<feature type="region of interest" description="Disordered" evidence="1">
    <location>
        <begin position="352"/>
        <end position="373"/>
    </location>
</feature>
<sequence>MYYISCGHVSILDGVLWVGGKELVVSTWKDLSFLMSCPVVSSREIFITVRCQGKLVICLFLIEPAEQDGIVPGSAIVSGLTGQRPGHPPSSSTATSVAPGKGLLHAKSPDSCADVSWRVMRLPCRATPRDFTVDCRPSRLAPLVDSRFALSRTTRNSPFHFPLPHAARLVVGLINVEFACGHAVAKRVRWLFGWEGGGRGAKGGGRHMRNAGHPWSVRNVRLEDTSAHRPRALHVTTPKGVSHSTVCDVLRTRTRNLVVTRLTPFTLRLAPGFYHGESCRTIPLVGVFSRRSPVSPPWISALPHTHPRFTIIGSQDLDVKNSLDLFTRSFTLRPLSLITIMLLSVGSRMNGTEPANELKSRKSAPTPRQRRGIDDELFRPANTALPIGTEQKASHAPFLGFNQRVATLAQIRKLPRTTTALLACAWMLWILLRREKQTCSCQEQPGSQLTQCSCQEQPGSQLTQTVYTPHAEATNDSIQGEAANRERVWNTAAQFVNVRKYSSAVFLYRPPTKEIERRRLRTYSAVWLAHKAKPEHWRTRRSFPPSRCQLGPTTIGRTLVEARALPPPPLAGQLEPSSIGRTLMEARAFPPSRCQLGPSTIGRTLGFPPSRCQLGSSNIGRTLVEATPFPPFHFKLGHSTIGRTLVEARNFRPSHYQLGPSTIGRTLVEARAFHLYRIQLRLSTIGRKLVEARAFPPSRCQLGPSTIGSSLVEGRAFPPSRC</sequence>